<gene>
    <name evidence="2" type="primary">dtd</name>
    <name evidence="3" type="ordered locus">Nitsa_0312</name>
</gene>
<comment type="function">
    <text evidence="2">An aminoacyl-tRNA editing enzyme that deacylates mischarged D-aminoacyl-tRNAs. Also deacylates mischarged glycyl-tRNA(Ala), protecting cells against glycine mischarging by AlaRS. Acts via tRNA-based rather than protein-based catalysis; rejects L-amino acids rather than detecting D-amino acids in the active site. By recycling D-aminoacyl-tRNA to D-amino acids and free tRNA molecules, this enzyme counteracts the toxicity associated with the formation of D-aminoacyl-tRNA entities in vivo and helps enforce protein L-homochirality.</text>
</comment>
<comment type="catalytic activity">
    <reaction evidence="2">
        <text>a D-aminoacyl-tRNA + H2O = a tRNA + a D-alpha-amino acid + H(+)</text>
        <dbReference type="Rhea" id="RHEA:13953"/>
        <dbReference type="Rhea" id="RHEA-COMP:10123"/>
        <dbReference type="Rhea" id="RHEA-COMP:10124"/>
        <dbReference type="ChEBI" id="CHEBI:15377"/>
        <dbReference type="ChEBI" id="CHEBI:15378"/>
        <dbReference type="ChEBI" id="CHEBI:59871"/>
        <dbReference type="ChEBI" id="CHEBI:78442"/>
        <dbReference type="ChEBI" id="CHEBI:79333"/>
        <dbReference type="EC" id="3.1.1.96"/>
    </reaction>
</comment>
<dbReference type="RefSeq" id="WP_013553280.1">
    <property type="nucleotide sequence ID" value="NC_014935.1"/>
</dbReference>
<dbReference type="STRING" id="749222.Nitsa_0312"/>
<organism evidence="3 4">
    <name type="scientific">Nitratifractor salsuginis (strain DSM 16511 / JCM 12458 / E9I37-1)</name>
    <dbReference type="NCBI Taxonomy" id="749222"/>
    <lineage>
        <taxon>Bacteria</taxon>
        <taxon>Pseudomonadati</taxon>
        <taxon>Campylobacterota</taxon>
        <taxon>Epsilonproteobacteria</taxon>
        <taxon>Campylobacterales</taxon>
        <taxon>Sulfurovaceae</taxon>
        <taxon>Nitratifractor</taxon>
    </lineage>
</organism>
<comment type="subcellular location">
    <subcellularLocation>
        <location evidence="2">Cytoplasm</location>
    </subcellularLocation>
</comment>
<dbReference type="SUPFAM" id="SSF69500">
    <property type="entry name" value="DTD-like"/>
    <property type="match status" value="1"/>
</dbReference>
<dbReference type="GO" id="GO:0106026">
    <property type="term" value="F:Gly-tRNA(Ala) deacylase activity"/>
    <property type="evidence" value="ECO:0007669"/>
    <property type="project" value="UniProtKB-UniRule"/>
</dbReference>
<dbReference type="PANTHER" id="PTHR10472:SF5">
    <property type="entry name" value="D-AMINOACYL-TRNA DEACYLASE 1"/>
    <property type="match status" value="1"/>
</dbReference>
<evidence type="ECO:0000313" key="3">
    <source>
        <dbReference type="EMBL" id="ADV45583.1"/>
    </source>
</evidence>
<dbReference type="HOGENOM" id="CLU_076901_1_0_7"/>
<dbReference type="GO" id="GO:0005737">
    <property type="term" value="C:cytoplasm"/>
    <property type="evidence" value="ECO:0007669"/>
    <property type="project" value="UniProtKB-SubCell"/>
</dbReference>
<dbReference type="GO" id="GO:0051500">
    <property type="term" value="F:D-tyrosyl-tRNA(Tyr) deacylase activity"/>
    <property type="evidence" value="ECO:0007669"/>
    <property type="project" value="TreeGrafter"/>
</dbReference>
<reference evidence="4" key="2">
    <citation type="submission" date="2011-01" db="EMBL/GenBank/DDBJ databases">
        <title>The complete genome of Nitratifractor salsuginis DSM 16511.</title>
        <authorList>
            <consortium name="US DOE Joint Genome Institute (JGI-PGF)"/>
            <person name="Lucas S."/>
            <person name="Copeland A."/>
            <person name="Lapidus A."/>
            <person name="Bruce D."/>
            <person name="Goodwin L."/>
            <person name="Pitluck S."/>
            <person name="Kyrpides N."/>
            <person name="Mavromatis K."/>
            <person name="Ivanova N."/>
            <person name="Mikhailova N."/>
            <person name="Zeytun A."/>
            <person name="Detter J.C."/>
            <person name="Tapia R."/>
            <person name="Han C."/>
            <person name="Land M."/>
            <person name="Hauser L."/>
            <person name="Markowitz V."/>
            <person name="Cheng J.-F."/>
            <person name="Hugenholtz P."/>
            <person name="Woyke T."/>
            <person name="Wu D."/>
            <person name="Tindall B."/>
            <person name="Schuetze A."/>
            <person name="Brambilla E."/>
            <person name="Klenk H.-P."/>
            <person name="Eisen J.A."/>
        </authorList>
    </citation>
    <scope>NUCLEOTIDE SEQUENCE [LARGE SCALE GENOMIC DNA]</scope>
    <source>
        <strain evidence="4">DSM 16511 / JCM 12458 / E9I37-1</strain>
    </source>
</reference>
<comment type="similarity">
    <text evidence="1 2">Belongs to the DTD family.</text>
</comment>
<dbReference type="InterPro" id="IPR023509">
    <property type="entry name" value="DTD-like_sf"/>
</dbReference>
<sequence length="147" mass="16394">MIAVLQRVSRSLVRVDGEVVGEIGRGMNILLGVVKEDTRKDIDKLIAKIPHLRIFPDEEGRMNRSLIDCGGSALVISQFTLAANVKKGRRPSFERAMVPEEARELYEAFCEALAEYVPVERGIFGAMMEVEIHNDGPVTLILDSREL</sequence>
<protein>
    <recommendedName>
        <fullName evidence="2">D-aminoacyl-tRNA deacylase</fullName>
        <shortName evidence="2">DTD</shortName>
        <ecNumber evidence="2">3.1.1.96</ecNumber>
    </recommendedName>
    <alternativeName>
        <fullName evidence="2">Gly-tRNA(Ala) deacylase</fullName>
        <ecNumber evidence="2">3.1.1.-</ecNumber>
    </alternativeName>
</protein>
<keyword evidence="2" id="KW-0694">RNA-binding</keyword>
<dbReference type="OrthoDB" id="9801395at2"/>
<dbReference type="AlphaFoldDB" id="E6WZK3"/>
<dbReference type="PANTHER" id="PTHR10472">
    <property type="entry name" value="D-TYROSYL-TRNA TYR DEACYLASE"/>
    <property type="match status" value="1"/>
</dbReference>
<dbReference type="GO" id="GO:0000049">
    <property type="term" value="F:tRNA binding"/>
    <property type="evidence" value="ECO:0007669"/>
    <property type="project" value="UniProtKB-UniRule"/>
</dbReference>
<keyword evidence="2" id="KW-0820">tRNA-binding</keyword>
<proteinExistence type="inferred from homology"/>
<dbReference type="CDD" id="cd00563">
    <property type="entry name" value="Dtyr_deacylase"/>
    <property type="match status" value="1"/>
</dbReference>
<feature type="short sequence motif" description="Gly-cisPro motif, important for rejection of L-amino acids" evidence="2">
    <location>
        <begin position="136"/>
        <end position="137"/>
    </location>
</feature>
<dbReference type="Pfam" id="PF02580">
    <property type="entry name" value="Tyr_Deacylase"/>
    <property type="match status" value="1"/>
</dbReference>
<dbReference type="FunFam" id="3.50.80.10:FF:000001">
    <property type="entry name" value="D-aminoacyl-tRNA deacylase"/>
    <property type="match status" value="1"/>
</dbReference>
<keyword evidence="2" id="KW-0378">Hydrolase</keyword>
<evidence type="ECO:0000256" key="2">
    <source>
        <dbReference type="HAMAP-Rule" id="MF_00518"/>
    </source>
</evidence>
<dbReference type="HAMAP" id="MF_00518">
    <property type="entry name" value="Deacylase_Dtd"/>
    <property type="match status" value="1"/>
</dbReference>
<comment type="domain">
    <text evidence="2">A Gly-cisPro motif from one monomer fits into the active site of the other monomer to allow specific chiral rejection of L-amino acids.</text>
</comment>
<evidence type="ECO:0000256" key="1">
    <source>
        <dbReference type="ARBA" id="ARBA00009673"/>
    </source>
</evidence>
<keyword evidence="4" id="KW-1185">Reference proteome</keyword>
<dbReference type="GO" id="GO:0019478">
    <property type="term" value="P:D-amino acid catabolic process"/>
    <property type="evidence" value="ECO:0007669"/>
    <property type="project" value="UniProtKB-UniRule"/>
</dbReference>
<dbReference type="EC" id="3.1.1.96" evidence="2"/>
<name>E6WZK3_NITSE</name>
<dbReference type="Proteomes" id="UP000008633">
    <property type="component" value="Chromosome"/>
</dbReference>
<dbReference type="EC" id="3.1.1.-" evidence="2"/>
<evidence type="ECO:0000313" key="4">
    <source>
        <dbReference type="Proteomes" id="UP000008633"/>
    </source>
</evidence>
<reference evidence="3 4" key="1">
    <citation type="journal article" date="2011" name="Stand. Genomic Sci.">
        <title>Complete genome sequence of Nitratifractor salsuginis type strain (E9I37-1).</title>
        <authorList>
            <person name="Anderson I."/>
            <person name="Sikorski J."/>
            <person name="Zeytun A."/>
            <person name="Nolan M."/>
            <person name="Lapidus A."/>
            <person name="Lucas S."/>
            <person name="Hammon N."/>
            <person name="Deshpande S."/>
            <person name="Cheng J.F."/>
            <person name="Tapia R."/>
            <person name="Han C."/>
            <person name="Goodwin L."/>
            <person name="Pitluck S."/>
            <person name="Liolios K."/>
            <person name="Pagani I."/>
            <person name="Ivanova N."/>
            <person name="Huntemann M."/>
            <person name="Mavromatis K."/>
            <person name="Ovchinikova G."/>
            <person name="Pati A."/>
            <person name="Chen A."/>
            <person name="Palaniappan K."/>
            <person name="Land M."/>
            <person name="Hauser L."/>
            <person name="Brambilla E.M."/>
            <person name="Ngatchou-Djao O.D."/>
            <person name="Rohde M."/>
            <person name="Tindall B.J."/>
            <person name="Goker M."/>
            <person name="Detter J.C."/>
            <person name="Woyke T."/>
            <person name="Bristow J."/>
            <person name="Eisen J.A."/>
            <person name="Markowitz V."/>
            <person name="Hugenholtz P."/>
            <person name="Klenk H.P."/>
            <person name="Kyrpides N.C."/>
        </authorList>
    </citation>
    <scope>NUCLEOTIDE SEQUENCE [LARGE SCALE GENOMIC DNA]</scope>
    <source>
        <strain evidence="4">DSM 16511 / JCM 12458 / E9I37-1</strain>
    </source>
</reference>
<dbReference type="Gene3D" id="3.50.80.10">
    <property type="entry name" value="D-tyrosyl-tRNA(Tyr) deacylase"/>
    <property type="match status" value="1"/>
</dbReference>
<keyword evidence="2" id="KW-0963">Cytoplasm</keyword>
<comment type="catalytic activity">
    <reaction evidence="2">
        <text>glycyl-tRNA(Ala) + H2O = tRNA(Ala) + glycine + H(+)</text>
        <dbReference type="Rhea" id="RHEA:53744"/>
        <dbReference type="Rhea" id="RHEA-COMP:9657"/>
        <dbReference type="Rhea" id="RHEA-COMP:13640"/>
        <dbReference type="ChEBI" id="CHEBI:15377"/>
        <dbReference type="ChEBI" id="CHEBI:15378"/>
        <dbReference type="ChEBI" id="CHEBI:57305"/>
        <dbReference type="ChEBI" id="CHEBI:78442"/>
        <dbReference type="ChEBI" id="CHEBI:78522"/>
    </reaction>
</comment>
<dbReference type="eggNOG" id="COG1490">
    <property type="taxonomic scope" value="Bacteria"/>
</dbReference>
<dbReference type="KEGG" id="nsa:Nitsa_0312"/>
<accession>E6WZK3</accession>
<dbReference type="NCBIfam" id="TIGR00256">
    <property type="entry name" value="D-aminoacyl-tRNA deacylase"/>
    <property type="match status" value="1"/>
</dbReference>
<comment type="subunit">
    <text evidence="2">Homodimer.</text>
</comment>
<dbReference type="GO" id="GO:0043908">
    <property type="term" value="F:Ser(Gly)-tRNA(Ala) hydrolase activity"/>
    <property type="evidence" value="ECO:0007669"/>
    <property type="project" value="UniProtKB-UniRule"/>
</dbReference>
<dbReference type="InterPro" id="IPR003732">
    <property type="entry name" value="Daa-tRNA_deacyls_DTD"/>
</dbReference>
<dbReference type="EMBL" id="CP002452">
    <property type="protein sequence ID" value="ADV45583.1"/>
    <property type="molecule type" value="Genomic_DNA"/>
</dbReference>